<gene>
    <name evidence="2" type="ORF">DAEQUDRAFT_54514</name>
</gene>
<keyword evidence="3" id="KW-1185">Reference proteome</keyword>
<dbReference type="EMBL" id="KV429042">
    <property type="protein sequence ID" value="KZT72049.1"/>
    <property type="molecule type" value="Genomic_DNA"/>
</dbReference>
<reference evidence="2 3" key="1">
    <citation type="journal article" date="2016" name="Mol. Biol. Evol.">
        <title>Comparative Genomics of Early-Diverging Mushroom-Forming Fungi Provides Insights into the Origins of Lignocellulose Decay Capabilities.</title>
        <authorList>
            <person name="Nagy L.G."/>
            <person name="Riley R."/>
            <person name="Tritt A."/>
            <person name="Adam C."/>
            <person name="Daum C."/>
            <person name="Floudas D."/>
            <person name="Sun H."/>
            <person name="Yadav J.S."/>
            <person name="Pangilinan J."/>
            <person name="Larsson K.H."/>
            <person name="Matsuura K."/>
            <person name="Barry K."/>
            <person name="Labutti K."/>
            <person name="Kuo R."/>
            <person name="Ohm R.A."/>
            <person name="Bhattacharya S.S."/>
            <person name="Shirouzu T."/>
            <person name="Yoshinaga Y."/>
            <person name="Martin F.M."/>
            <person name="Grigoriev I.V."/>
            <person name="Hibbett D.S."/>
        </authorList>
    </citation>
    <scope>NUCLEOTIDE SEQUENCE [LARGE SCALE GENOMIC DNA]</scope>
    <source>
        <strain evidence="2 3">L-15889</strain>
    </source>
</reference>
<evidence type="ECO:0000313" key="3">
    <source>
        <dbReference type="Proteomes" id="UP000076727"/>
    </source>
</evidence>
<protein>
    <submittedName>
        <fullName evidence="2">Uncharacterized protein</fullName>
    </submittedName>
</protein>
<name>A0A165SIK6_9APHY</name>
<feature type="compositionally biased region" description="Polar residues" evidence="1">
    <location>
        <begin position="242"/>
        <end position="253"/>
    </location>
</feature>
<organism evidence="2 3">
    <name type="scientific">Daedalea quercina L-15889</name>
    <dbReference type="NCBI Taxonomy" id="1314783"/>
    <lineage>
        <taxon>Eukaryota</taxon>
        <taxon>Fungi</taxon>
        <taxon>Dikarya</taxon>
        <taxon>Basidiomycota</taxon>
        <taxon>Agaricomycotina</taxon>
        <taxon>Agaricomycetes</taxon>
        <taxon>Polyporales</taxon>
        <taxon>Fomitopsis</taxon>
    </lineage>
</organism>
<sequence>MKRPRASAPVNPVDVIDITDTEDEAPSPQKNTQTQPVITLKYDADGSILIDDDDEEEPVEAPERLLLPKVEKPLSTTTSGVSLVHAAISRTESVASSVQVHKPSGRTSRSPIQMPQDVERPIEEPEASAFDDNVAIEDQMQELDLGHHMDGPLHESPEGMEDAQQVSEQAVVSEPGTSPSTTPSEDADLAISTDTQLHITAEGGDQLDNADAALHDPQDITHGTSASNKLSARDMEEAPARSTRTPSFATVLSTHHRGPDAGANTTNPETSSPGPLVGSTSSRWITPLSSSARRSSKTVYGGPSGFFKDVYRSRKMSRSASRSVQGSTITSPPMSPSRERVNAVVLPEPTFESVSTRTGKAGSSADNSPGPTNPPAHEETDPRSSIGLELAYPSSRSASAPLKSNSGSPSAHARPSTQDVVNSERFAETMSSEAIPETPDADQFISASVPPDCALLEVAVPSPHEPAPNEEPIMIEGSPAPIIAETSASVVPTPPHLATSPVADAPQQPGSANVESKPSMTEVTEVCWMCICHVHKKAIILYQSRLLVLRFVHHSFLLVPKRRSQKAQRWRMSLIMCGKSEPDRSLI</sequence>
<feature type="compositionally biased region" description="Basic and acidic residues" evidence="1">
    <location>
        <begin position="144"/>
        <end position="157"/>
    </location>
</feature>
<feature type="compositionally biased region" description="Low complexity" evidence="1">
    <location>
        <begin position="175"/>
        <end position="184"/>
    </location>
</feature>
<dbReference type="AlphaFoldDB" id="A0A165SIK6"/>
<feature type="region of interest" description="Disordered" evidence="1">
    <location>
        <begin position="91"/>
        <end position="446"/>
    </location>
</feature>
<dbReference type="Proteomes" id="UP000076727">
    <property type="component" value="Unassembled WGS sequence"/>
</dbReference>
<proteinExistence type="predicted"/>
<evidence type="ECO:0000313" key="2">
    <source>
        <dbReference type="EMBL" id="KZT72049.1"/>
    </source>
</evidence>
<feature type="compositionally biased region" description="Polar residues" evidence="1">
    <location>
        <begin position="91"/>
        <end position="113"/>
    </location>
</feature>
<feature type="compositionally biased region" description="Polar residues" evidence="1">
    <location>
        <begin position="263"/>
        <end position="293"/>
    </location>
</feature>
<feature type="compositionally biased region" description="Polar residues" evidence="1">
    <location>
        <begin position="221"/>
        <end position="230"/>
    </location>
</feature>
<feature type="region of interest" description="Disordered" evidence="1">
    <location>
        <begin position="1"/>
        <end position="36"/>
    </location>
</feature>
<feature type="compositionally biased region" description="Polar residues" evidence="1">
    <location>
        <begin position="394"/>
        <end position="421"/>
    </location>
</feature>
<evidence type="ECO:0000256" key="1">
    <source>
        <dbReference type="SAM" id="MobiDB-lite"/>
    </source>
</evidence>
<accession>A0A165SIK6</accession>